<dbReference type="EC" id="2.7.13.3" evidence="3"/>
<evidence type="ECO:0000256" key="15">
    <source>
        <dbReference type="SAM" id="Phobius"/>
    </source>
</evidence>
<keyword evidence="5" id="KW-0597">Phosphoprotein</keyword>
<evidence type="ECO:0000313" key="19">
    <source>
        <dbReference type="Proteomes" id="UP001595476"/>
    </source>
</evidence>
<organism evidence="18 19">
    <name type="scientific">Litoribrevibacter euphylliae</name>
    <dbReference type="NCBI Taxonomy" id="1834034"/>
    <lineage>
        <taxon>Bacteria</taxon>
        <taxon>Pseudomonadati</taxon>
        <taxon>Pseudomonadota</taxon>
        <taxon>Gammaproteobacteria</taxon>
        <taxon>Oceanospirillales</taxon>
        <taxon>Oceanospirillaceae</taxon>
        <taxon>Litoribrevibacter</taxon>
    </lineage>
</organism>
<evidence type="ECO:0000256" key="5">
    <source>
        <dbReference type="ARBA" id="ARBA00022553"/>
    </source>
</evidence>
<evidence type="ECO:0000256" key="7">
    <source>
        <dbReference type="ARBA" id="ARBA00022692"/>
    </source>
</evidence>
<dbReference type="Pfam" id="PF02518">
    <property type="entry name" value="HATPase_c"/>
    <property type="match status" value="1"/>
</dbReference>
<evidence type="ECO:0000256" key="14">
    <source>
        <dbReference type="SAM" id="Coils"/>
    </source>
</evidence>
<evidence type="ECO:0000256" key="3">
    <source>
        <dbReference type="ARBA" id="ARBA00012438"/>
    </source>
</evidence>
<dbReference type="SMART" id="SM00304">
    <property type="entry name" value="HAMP"/>
    <property type="match status" value="1"/>
</dbReference>
<evidence type="ECO:0000256" key="6">
    <source>
        <dbReference type="ARBA" id="ARBA00022679"/>
    </source>
</evidence>
<sequence>MPSPPKRTFFQTVFSPARSLMDRLSYLKKFMLISALFLLPVGLLGYGLVTEIQRNLAITKVEQQGLRMLAQAFKLIEQASEFRDRSIILRVNDLEVIRNELDTKKKQVESMLNKLKMLVDEFDDAEIDHQLKQVHVSWKQLNSYSSGAQGGPHIQFKYYDSFVRTIQVLVDVIGYRTKLVHDPNLNTFLLINMLSDDMPIALRELGRARAYGAYALNQLSIDHDTYKELDEIYDDLTDSFHLLSNNLGYAVAENKQFHLPLQRGVDRVITGVLKGRDSMYREIIEADQRTMGWQDYYLQMTDIHNTMYQFIDTLLDIVEEQLKNRADEESGKLIGFMCLTAFLLALIIFLYAGMYLSVHQTLKSFVEKSKSVANGRLDTYMPESTRDEMRELALNFNQMVSQLSKNQQDLVEARKMASMGQLVAGVAHEMNTPLGIALTSVSFLEEQMAKVNQNYSEGRLSTADFQNMIFASTESLGLIVKNLNKASSLVSTFKMLSVKPEPDLWASVELKAFLGKLSENLSLSTELKAKCKVKCVDEVEAFQDVEKLATLLEILINNAFQHGYGGDALGDVIISAESYEDRIRLAVEDSGKGIDDSMINQIFDPFVTSSRMSGTAGLGLHIAYNIVTQALYGHIKCMSEPGKYTRFEIEIPKDLREQL</sequence>
<feature type="coiled-coil region" evidence="14">
    <location>
        <begin position="94"/>
        <end position="128"/>
    </location>
</feature>
<keyword evidence="8" id="KW-0547">Nucleotide-binding</keyword>
<comment type="catalytic activity">
    <reaction evidence="1">
        <text>ATP + protein L-histidine = ADP + protein N-phospho-L-histidine.</text>
        <dbReference type="EC" id="2.7.13.3"/>
    </reaction>
</comment>
<dbReference type="InterPro" id="IPR050398">
    <property type="entry name" value="HssS/ArlS-like"/>
</dbReference>
<evidence type="ECO:0000259" key="16">
    <source>
        <dbReference type="PROSITE" id="PS50109"/>
    </source>
</evidence>
<dbReference type="Gene3D" id="1.10.287.130">
    <property type="match status" value="1"/>
</dbReference>
<dbReference type="SMART" id="SM00387">
    <property type="entry name" value="HATPase_c"/>
    <property type="match status" value="1"/>
</dbReference>
<keyword evidence="10 18" id="KW-0067">ATP-binding</keyword>
<evidence type="ECO:0000256" key="12">
    <source>
        <dbReference type="ARBA" id="ARBA00023012"/>
    </source>
</evidence>
<keyword evidence="4" id="KW-1003">Cell membrane</keyword>
<evidence type="ECO:0000256" key="10">
    <source>
        <dbReference type="ARBA" id="ARBA00022840"/>
    </source>
</evidence>
<evidence type="ECO:0000256" key="4">
    <source>
        <dbReference type="ARBA" id="ARBA00022475"/>
    </source>
</evidence>
<feature type="domain" description="HAMP" evidence="17">
    <location>
        <begin position="356"/>
        <end position="408"/>
    </location>
</feature>
<protein>
    <recommendedName>
        <fullName evidence="3">histidine kinase</fullName>
        <ecNumber evidence="3">2.7.13.3</ecNumber>
    </recommendedName>
</protein>
<dbReference type="SUPFAM" id="SSF55874">
    <property type="entry name" value="ATPase domain of HSP90 chaperone/DNA topoisomerase II/histidine kinase"/>
    <property type="match status" value="1"/>
</dbReference>
<dbReference type="SUPFAM" id="SSF47384">
    <property type="entry name" value="Homodimeric domain of signal transducing histidine kinase"/>
    <property type="match status" value="1"/>
</dbReference>
<dbReference type="PANTHER" id="PTHR45528">
    <property type="entry name" value="SENSOR HISTIDINE KINASE CPXA"/>
    <property type="match status" value="1"/>
</dbReference>
<keyword evidence="11 15" id="KW-1133">Transmembrane helix</keyword>
<dbReference type="PROSITE" id="PS50885">
    <property type="entry name" value="HAMP"/>
    <property type="match status" value="1"/>
</dbReference>
<feature type="transmembrane region" description="Helical" evidence="15">
    <location>
        <begin position="30"/>
        <end position="49"/>
    </location>
</feature>
<keyword evidence="19" id="KW-1185">Reference proteome</keyword>
<keyword evidence="9" id="KW-0418">Kinase</keyword>
<gene>
    <name evidence="18" type="ORF">ACFOEK_02210</name>
</gene>
<dbReference type="PANTHER" id="PTHR45528:SF1">
    <property type="entry name" value="SENSOR HISTIDINE KINASE CPXA"/>
    <property type="match status" value="1"/>
</dbReference>
<dbReference type="GO" id="GO:0005524">
    <property type="term" value="F:ATP binding"/>
    <property type="evidence" value="ECO:0007669"/>
    <property type="project" value="UniProtKB-KW"/>
</dbReference>
<dbReference type="InterPro" id="IPR004358">
    <property type="entry name" value="Sig_transdc_His_kin-like_C"/>
</dbReference>
<accession>A0ABV7H7T7</accession>
<keyword evidence="14" id="KW-0175">Coiled coil</keyword>
<dbReference type="PROSITE" id="PS50109">
    <property type="entry name" value="HIS_KIN"/>
    <property type="match status" value="1"/>
</dbReference>
<evidence type="ECO:0000256" key="2">
    <source>
        <dbReference type="ARBA" id="ARBA00004651"/>
    </source>
</evidence>
<dbReference type="RefSeq" id="WP_386715527.1">
    <property type="nucleotide sequence ID" value="NZ_JBHRSZ010000002.1"/>
</dbReference>
<dbReference type="InterPro" id="IPR003661">
    <property type="entry name" value="HisK_dim/P_dom"/>
</dbReference>
<evidence type="ECO:0000256" key="1">
    <source>
        <dbReference type="ARBA" id="ARBA00000085"/>
    </source>
</evidence>
<keyword evidence="13 15" id="KW-0472">Membrane</keyword>
<dbReference type="PRINTS" id="PR00344">
    <property type="entry name" value="BCTRLSENSOR"/>
</dbReference>
<dbReference type="SUPFAM" id="SSF158472">
    <property type="entry name" value="HAMP domain-like"/>
    <property type="match status" value="1"/>
</dbReference>
<dbReference type="InterPro" id="IPR003660">
    <property type="entry name" value="HAMP_dom"/>
</dbReference>
<evidence type="ECO:0000256" key="8">
    <source>
        <dbReference type="ARBA" id="ARBA00022741"/>
    </source>
</evidence>
<dbReference type="InterPro" id="IPR036097">
    <property type="entry name" value="HisK_dim/P_sf"/>
</dbReference>
<dbReference type="InterPro" id="IPR036890">
    <property type="entry name" value="HATPase_C_sf"/>
</dbReference>
<dbReference type="Pfam" id="PF00672">
    <property type="entry name" value="HAMP"/>
    <property type="match status" value="1"/>
</dbReference>
<dbReference type="SMART" id="SM00388">
    <property type="entry name" value="HisKA"/>
    <property type="match status" value="1"/>
</dbReference>
<reference evidence="19" key="1">
    <citation type="journal article" date="2019" name="Int. J. Syst. Evol. Microbiol.">
        <title>The Global Catalogue of Microorganisms (GCM) 10K type strain sequencing project: providing services to taxonomists for standard genome sequencing and annotation.</title>
        <authorList>
            <consortium name="The Broad Institute Genomics Platform"/>
            <consortium name="The Broad Institute Genome Sequencing Center for Infectious Disease"/>
            <person name="Wu L."/>
            <person name="Ma J."/>
        </authorList>
    </citation>
    <scope>NUCLEOTIDE SEQUENCE [LARGE SCALE GENOMIC DNA]</scope>
    <source>
        <strain evidence="19">KCTC 52438</strain>
    </source>
</reference>
<dbReference type="CDD" id="cd06225">
    <property type="entry name" value="HAMP"/>
    <property type="match status" value="1"/>
</dbReference>
<comment type="caution">
    <text evidence="18">The sequence shown here is derived from an EMBL/GenBank/DDBJ whole genome shotgun (WGS) entry which is preliminary data.</text>
</comment>
<comment type="subcellular location">
    <subcellularLocation>
        <location evidence="2">Cell membrane</location>
        <topology evidence="2">Multi-pass membrane protein</topology>
    </subcellularLocation>
</comment>
<evidence type="ECO:0000256" key="9">
    <source>
        <dbReference type="ARBA" id="ARBA00022777"/>
    </source>
</evidence>
<evidence type="ECO:0000313" key="18">
    <source>
        <dbReference type="EMBL" id="MFC3149835.1"/>
    </source>
</evidence>
<evidence type="ECO:0000256" key="13">
    <source>
        <dbReference type="ARBA" id="ARBA00023136"/>
    </source>
</evidence>
<evidence type="ECO:0000256" key="11">
    <source>
        <dbReference type="ARBA" id="ARBA00022989"/>
    </source>
</evidence>
<dbReference type="Gene3D" id="6.10.340.10">
    <property type="match status" value="1"/>
</dbReference>
<evidence type="ECO:0000259" key="17">
    <source>
        <dbReference type="PROSITE" id="PS50885"/>
    </source>
</evidence>
<dbReference type="Gene3D" id="3.30.565.10">
    <property type="entry name" value="Histidine kinase-like ATPase, C-terminal domain"/>
    <property type="match status" value="1"/>
</dbReference>
<name>A0ABV7H7T7_9GAMM</name>
<dbReference type="EMBL" id="JBHRSZ010000002">
    <property type="protein sequence ID" value="MFC3149835.1"/>
    <property type="molecule type" value="Genomic_DNA"/>
</dbReference>
<feature type="transmembrane region" description="Helical" evidence="15">
    <location>
        <begin position="333"/>
        <end position="356"/>
    </location>
</feature>
<keyword evidence="12" id="KW-0902">Two-component regulatory system</keyword>
<dbReference type="CDD" id="cd00082">
    <property type="entry name" value="HisKA"/>
    <property type="match status" value="1"/>
</dbReference>
<feature type="domain" description="Histidine kinase" evidence="16">
    <location>
        <begin position="425"/>
        <end position="655"/>
    </location>
</feature>
<dbReference type="InterPro" id="IPR005467">
    <property type="entry name" value="His_kinase_dom"/>
</dbReference>
<keyword evidence="7 15" id="KW-0812">Transmembrane</keyword>
<keyword evidence="6" id="KW-0808">Transferase</keyword>
<dbReference type="InterPro" id="IPR003594">
    <property type="entry name" value="HATPase_dom"/>
</dbReference>
<proteinExistence type="predicted"/>
<dbReference type="Proteomes" id="UP001595476">
    <property type="component" value="Unassembled WGS sequence"/>
</dbReference>